<comment type="caution">
    <text evidence="6">The sequence shown here is derived from an EMBL/GenBank/DDBJ whole genome shotgun (WGS) entry which is preliminary data.</text>
</comment>
<name>A0AAN7BAS3_9PEZI</name>
<evidence type="ECO:0000256" key="1">
    <source>
        <dbReference type="ARBA" id="ARBA00022729"/>
    </source>
</evidence>
<evidence type="ECO:0000256" key="3">
    <source>
        <dbReference type="SAM" id="Phobius"/>
    </source>
</evidence>
<reference evidence="6" key="1">
    <citation type="journal article" date="2023" name="Mol. Phylogenet. Evol.">
        <title>Genome-scale phylogeny and comparative genomics of the fungal order Sordariales.</title>
        <authorList>
            <person name="Hensen N."/>
            <person name="Bonometti L."/>
            <person name="Westerberg I."/>
            <person name="Brannstrom I.O."/>
            <person name="Guillou S."/>
            <person name="Cros-Aarteil S."/>
            <person name="Calhoun S."/>
            <person name="Haridas S."/>
            <person name="Kuo A."/>
            <person name="Mondo S."/>
            <person name="Pangilinan J."/>
            <person name="Riley R."/>
            <person name="LaButti K."/>
            <person name="Andreopoulos B."/>
            <person name="Lipzen A."/>
            <person name="Chen C."/>
            <person name="Yan M."/>
            <person name="Daum C."/>
            <person name="Ng V."/>
            <person name="Clum A."/>
            <person name="Steindorff A."/>
            <person name="Ohm R.A."/>
            <person name="Martin F."/>
            <person name="Silar P."/>
            <person name="Natvig D.O."/>
            <person name="Lalanne C."/>
            <person name="Gautier V."/>
            <person name="Ament-Velasquez S.L."/>
            <person name="Kruys A."/>
            <person name="Hutchinson M.I."/>
            <person name="Powell A.J."/>
            <person name="Barry K."/>
            <person name="Miller A.N."/>
            <person name="Grigoriev I.V."/>
            <person name="Debuchy R."/>
            <person name="Gladieux P."/>
            <person name="Hiltunen Thoren M."/>
            <person name="Johannesson H."/>
        </authorList>
    </citation>
    <scope>NUCLEOTIDE SEQUENCE</scope>
    <source>
        <strain evidence="6">PSN293</strain>
    </source>
</reference>
<dbReference type="InterPro" id="IPR018466">
    <property type="entry name" value="Kre9/Knh1-like_N"/>
</dbReference>
<evidence type="ECO:0000256" key="4">
    <source>
        <dbReference type="SAM" id="SignalP"/>
    </source>
</evidence>
<feature type="region of interest" description="Disordered" evidence="2">
    <location>
        <begin position="388"/>
        <end position="439"/>
    </location>
</feature>
<feature type="chain" id="PRO_5043027896" description="Yeast cell wall synthesis Kre9/Knh1-like N-terminal domain-containing protein" evidence="4">
    <location>
        <begin position="17"/>
        <end position="439"/>
    </location>
</feature>
<dbReference type="PANTHER" id="PTHR40633">
    <property type="entry name" value="MATRIX PROTEIN, PUTATIVE (AFU_ORTHOLOGUE AFUA_8G05410)-RELATED"/>
    <property type="match status" value="1"/>
</dbReference>
<feature type="region of interest" description="Disordered" evidence="2">
    <location>
        <begin position="192"/>
        <end position="220"/>
    </location>
</feature>
<evidence type="ECO:0000256" key="2">
    <source>
        <dbReference type="SAM" id="MobiDB-lite"/>
    </source>
</evidence>
<sequence length="439" mass="45491">MIIALFLLQLTTLASAGVVFSNDEYVVRPNEPFTINWEGNRGPVTITLMNGANVDLQVVMVIASGLSGTKYTWTPPQTLKTDGYELMIEDGVSNDYSPRFQYPAPPDPSTAFTLTPTAQTTFATSQTISTTPTTSSPDASTTTTSSSSADAASQTEGLSTGAKIGIAVGASILGLVLLALLGWFIYNKGKRAGSGTQNNPNMAEGGNRGPAPVGGCYAPSGTGTFDQDTVIGSNASKSPWAGSSAAARATTPFAELGQPEYTPRELWAGGIYQGPLPPPPDATTKGTVNVQERSYSVPLPIQHPGPVGASNMPPMYEYQDEIQQQQQQRVQDDWHAVISPASRSGTGVTSNFSGPTGGMVGPGGFDFGTSPVSVTSSPPPMGYSATVTAGGPPSTPPPGLGRYARDASDGSPLSFAARVHDEEYGHGRTGSRGAPRGGY</sequence>
<reference evidence="6" key="2">
    <citation type="submission" date="2023-05" db="EMBL/GenBank/DDBJ databases">
        <authorList>
            <consortium name="Lawrence Berkeley National Laboratory"/>
            <person name="Steindorff A."/>
            <person name="Hensen N."/>
            <person name="Bonometti L."/>
            <person name="Westerberg I."/>
            <person name="Brannstrom I.O."/>
            <person name="Guillou S."/>
            <person name="Cros-Aarteil S."/>
            <person name="Calhoun S."/>
            <person name="Haridas S."/>
            <person name="Kuo A."/>
            <person name="Mondo S."/>
            <person name="Pangilinan J."/>
            <person name="Riley R."/>
            <person name="Labutti K."/>
            <person name="Andreopoulos B."/>
            <person name="Lipzen A."/>
            <person name="Chen C."/>
            <person name="Yanf M."/>
            <person name="Daum C."/>
            <person name="Ng V."/>
            <person name="Clum A."/>
            <person name="Ohm R."/>
            <person name="Martin F."/>
            <person name="Silar P."/>
            <person name="Natvig D."/>
            <person name="Lalanne C."/>
            <person name="Gautier V."/>
            <person name="Ament-Velasquez S.L."/>
            <person name="Kruys A."/>
            <person name="Hutchinson M.I."/>
            <person name="Powell A.J."/>
            <person name="Barry K."/>
            <person name="Miller A.N."/>
            <person name="Grigoriev I.V."/>
            <person name="Debuchy R."/>
            <person name="Gladieux P."/>
            <person name="Thoren M.H."/>
            <person name="Johannesson H."/>
        </authorList>
    </citation>
    <scope>NUCLEOTIDE SEQUENCE</scope>
    <source>
        <strain evidence="6">PSN293</strain>
    </source>
</reference>
<dbReference type="Pfam" id="PF10342">
    <property type="entry name" value="Kre9_KNH"/>
    <property type="match status" value="1"/>
</dbReference>
<feature type="compositionally biased region" description="Gly residues" evidence="2">
    <location>
        <begin position="427"/>
        <end position="439"/>
    </location>
</feature>
<dbReference type="EMBL" id="MU858097">
    <property type="protein sequence ID" value="KAK4214225.1"/>
    <property type="molecule type" value="Genomic_DNA"/>
</dbReference>
<feature type="signal peptide" evidence="4">
    <location>
        <begin position="1"/>
        <end position="16"/>
    </location>
</feature>
<organism evidence="6 7">
    <name type="scientific">Rhypophila decipiens</name>
    <dbReference type="NCBI Taxonomy" id="261697"/>
    <lineage>
        <taxon>Eukaryota</taxon>
        <taxon>Fungi</taxon>
        <taxon>Dikarya</taxon>
        <taxon>Ascomycota</taxon>
        <taxon>Pezizomycotina</taxon>
        <taxon>Sordariomycetes</taxon>
        <taxon>Sordariomycetidae</taxon>
        <taxon>Sordariales</taxon>
        <taxon>Naviculisporaceae</taxon>
        <taxon>Rhypophila</taxon>
    </lineage>
</organism>
<keyword evidence="3" id="KW-0472">Membrane</keyword>
<keyword evidence="3" id="KW-1133">Transmembrane helix</keyword>
<keyword evidence="1 4" id="KW-0732">Signal</keyword>
<dbReference type="InterPro" id="IPR052982">
    <property type="entry name" value="SRP1/TIP1-like"/>
</dbReference>
<dbReference type="AlphaFoldDB" id="A0AAN7BAS3"/>
<dbReference type="PANTHER" id="PTHR40633:SF1">
    <property type="entry name" value="GPI ANCHORED SERINE-THREONINE RICH PROTEIN (AFU_ORTHOLOGUE AFUA_1G03630)"/>
    <property type="match status" value="1"/>
</dbReference>
<accession>A0AAN7BAS3</accession>
<proteinExistence type="predicted"/>
<keyword evidence="3" id="KW-0812">Transmembrane</keyword>
<keyword evidence="7" id="KW-1185">Reference proteome</keyword>
<evidence type="ECO:0000259" key="5">
    <source>
        <dbReference type="Pfam" id="PF10342"/>
    </source>
</evidence>
<protein>
    <recommendedName>
        <fullName evidence="5">Yeast cell wall synthesis Kre9/Knh1-like N-terminal domain-containing protein</fullName>
    </recommendedName>
</protein>
<evidence type="ECO:0000313" key="7">
    <source>
        <dbReference type="Proteomes" id="UP001301769"/>
    </source>
</evidence>
<feature type="domain" description="Yeast cell wall synthesis Kre9/Knh1-like N-terminal" evidence="5">
    <location>
        <begin position="24"/>
        <end position="101"/>
    </location>
</feature>
<feature type="region of interest" description="Disordered" evidence="2">
    <location>
        <begin position="122"/>
        <end position="153"/>
    </location>
</feature>
<dbReference type="Proteomes" id="UP001301769">
    <property type="component" value="Unassembled WGS sequence"/>
</dbReference>
<gene>
    <name evidence="6" type="ORF">QBC37DRAFT_399854</name>
</gene>
<evidence type="ECO:0000313" key="6">
    <source>
        <dbReference type="EMBL" id="KAK4214225.1"/>
    </source>
</evidence>
<feature type="transmembrane region" description="Helical" evidence="3">
    <location>
        <begin position="164"/>
        <end position="186"/>
    </location>
</feature>